<feature type="domain" description="Protein kinase" evidence="7">
    <location>
        <begin position="46"/>
        <end position="299"/>
    </location>
</feature>
<dbReference type="Pfam" id="PF00069">
    <property type="entry name" value="Pkinase"/>
    <property type="match status" value="1"/>
</dbReference>
<dbReference type="InterPro" id="IPR011047">
    <property type="entry name" value="Quinoprotein_ADH-like_sf"/>
</dbReference>
<dbReference type="InterPro" id="IPR011009">
    <property type="entry name" value="Kinase-like_dom_sf"/>
</dbReference>
<feature type="compositionally biased region" description="Basic and acidic residues" evidence="6">
    <location>
        <begin position="545"/>
        <end position="557"/>
    </location>
</feature>
<proteinExistence type="predicted"/>
<comment type="caution">
    <text evidence="8">The sequence shown here is derived from an EMBL/GenBank/DDBJ whole genome shotgun (WGS) entry which is preliminary data.</text>
</comment>
<evidence type="ECO:0000256" key="4">
    <source>
        <dbReference type="ARBA" id="ARBA00022777"/>
    </source>
</evidence>
<dbReference type="SMART" id="SM00220">
    <property type="entry name" value="S_TKc"/>
    <property type="match status" value="1"/>
</dbReference>
<evidence type="ECO:0000256" key="2">
    <source>
        <dbReference type="ARBA" id="ARBA00022679"/>
    </source>
</evidence>
<keyword evidence="3" id="KW-0547">Nucleotide-binding</keyword>
<evidence type="ECO:0000259" key="7">
    <source>
        <dbReference type="PROSITE" id="PS50011"/>
    </source>
</evidence>
<feature type="region of interest" description="Disordered" evidence="6">
    <location>
        <begin position="594"/>
        <end position="636"/>
    </location>
</feature>
<dbReference type="InterPro" id="IPR000719">
    <property type="entry name" value="Prot_kinase_dom"/>
</dbReference>
<feature type="compositionally biased region" description="Polar residues" evidence="6">
    <location>
        <begin position="527"/>
        <end position="539"/>
    </location>
</feature>
<dbReference type="InterPro" id="IPR008271">
    <property type="entry name" value="Ser/Thr_kinase_AS"/>
</dbReference>
<feature type="compositionally biased region" description="Basic and acidic residues" evidence="6">
    <location>
        <begin position="494"/>
        <end position="503"/>
    </location>
</feature>
<dbReference type="SUPFAM" id="SSF56112">
    <property type="entry name" value="Protein kinase-like (PK-like)"/>
    <property type="match status" value="1"/>
</dbReference>
<dbReference type="EC" id="2.7.11.1" evidence="8"/>
<dbReference type="PROSITE" id="PS00108">
    <property type="entry name" value="PROTEIN_KINASE_ST"/>
    <property type="match status" value="1"/>
</dbReference>
<evidence type="ECO:0000313" key="8">
    <source>
        <dbReference type="EMBL" id="KAK3674972.1"/>
    </source>
</evidence>
<reference evidence="8" key="1">
    <citation type="submission" date="2023-07" db="EMBL/GenBank/DDBJ databases">
        <title>Black Yeasts Isolated from many extreme environments.</title>
        <authorList>
            <person name="Coleine C."/>
            <person name="Stajich J.E."/>
            <person name="Selbmann L."/>
        </authorList>
    </citation>
    <scope>NUCLEOTIDE SEQUENCE</scope>
    <source>
        <strain evidence="8">CCFEE 5485</strain>
    </source>
</reference>
<accession>A0AAE0WNJ4</accession>
<keyword evidence="4 8" id="KW-0418">Kinase</keyword>
<organism evidence="8 9">
    <name type="scientific">Recurvomyces mirabilis</name>
    <dbReference type="NCBI Taxonomy" id="574656"/>
    <lineage>
        <taxon>Eukaryota</taxon>
        <taxon>Fungi</taxon>
        <taxon>Dikarya</taxon>
        <taxon>Ascomycota</taxon>
        <taxon>Pezizomycotina</taxon>
        <taxon>Dothideomycetes</taxon>
        <taxon>Dothideomycetidae</taxon>
        <taxon>Mycosphaerellales</taxon>
        <taxon>Teratosphaeriaceae</taxon>
        <taxon>Recurvomyces</taxon>
    </lineage>
</organism>
<feature type="compositionally biased region" description="Basic and acidic residues" evidence="6">
    <location>
        <begin position="622"/>
        <end position="633"/>
    </location>
</feature>
<evidence type="ECO:0000256" key="6">
    <source>
        <dbReference type="SAM" id="MobiDB-lite"/>
    </source>
</evidence>
<dbReference type="AlphaFoldDB" id="A0AAE0WNJ4"/>
<dbReference type="Proteomes" id="UP001274830">
    <property type="component" value="Unassembled WGS sequence"/>
</dbReference>
<dbReference type="PROSITE" id="PS50011">
    <property type="entry name" value="PROTEIN_KINASE_DOM"/>
    <property type="match status" value="1"/>
</dbReference>
<evidence type="ECO:0000256" key="3">
    <source>
        <dbReference type="ARBA" id="ARBA00022741"/>
    </source>
</evidence>
<feature type="compositionally biased region" description="Polar residues" evidence="6">
    <location>
        <begin position="392"/>
        <end position="403"/>
    </location>
</feature>
<dbReference type="PANTHER" id="PTHR24349">
    <property type="entry name" value="SERINE/THREONINE-PROTEIN KINASE"/>
    <property type="match status" value="1"/>
</dbReference>
<dbReference type="Gene3D" id="1.10.510.10">
    <property type="entry name" value="Transferase(Phosphotransferase) domain 1"/>
    <property type="match status" value="1"/>
</dbReference>
<feature type="region of interest" description="Disordered" evidence="6">
    <location>
        <begin position="467"/>
        <end position="503"/>
    </location>
</feature>
<evidence type="ECO:0000313" key="9">
    <source>
        <dbReference type="Proteomes" id="UP001274830"/>
    </source>
</evidence>
<feature type="region of interest" description="Disordered" evidence="6">
    <location>
        <begin position="517"/>
        <end position="557"/>
    </location>
</feature>
<dbReference type="GO" id="GO:0004674">
    <property type="term" value="F:protein serine/threonine kinase activity"/>
    <property type="evidence" value="ECO:0007669"/>
    <property type="project" value="UniProtKB-KW"/>
</dbReference>
<dbReference type="SUPFAM" id="SSF50998">
    <property type="entry name" value="Quinoprotein alcohol dehydrogenase-like"/>
    <property type="match status" value="1"/>
</dbReference>
<dbReference type="InterPro" id="IPR015943">
    <property type="entry name" value="WD40/YVTN_repeat-like_dom_sf"/>
</dbReference>
<dbReference type="InterPro" id="IPR050205">
    <property type="entry name" value="CDPK_Ser/Thr_kinases"/>
</dbReference>
<feature type="compositionally biased region" description="Basic and acidic residues" evidence="6">
    <location>
        <begin position="346"/>
        <end position="365"/>
    </location>
</feature>
<protein>
    <submittedName>
        <fullName evidence="8">Serine/threonine-protein kinase H1</fullName>
        <ecNumber evidence="8">2.7.11.1</ecNumber>
    </submittedName>
</protein>
<dbReference type="EMBL" id="JAUTXT010000017">
    <property type="protein sequence ID" value="KAK3674972.1"/>
    <property type="molecule type" value="Genomic_DNA"/>
</dbReference>
<keyword evidence="1" id="KW-0723">Serine/threonine-protein kinase</keyword>
<keyword evidence="2 8" id="KW-0808">Transferase</keyword>
<dbReference type="GO" id="GO:0005524">
    <property type="term" value="F:ATP binding"/>
    <property type="evidence" value="ECO:0007669"/>
    <property type="project" value="UniProtKB-KW"/>
</dbReference>
<evidence type="ECO:0000256" key="5">
    <source>
        <dbReference type="ARBA" id="ARBA00022840"/>
    </source>
</evidence>
<gene>
    <name evidence="8" type="primary">PSKH1</name>
    <name evidence="8" type="ORF">LTR78_005316</name>
</gene>
<dbReference type="Gene3D" id="2.130.10.10">
    <property type="entry name" value="YVTN repeat-like/Quinoprotein amine dehydrogenase"/>
    <property type="match status" value="2"/>
</dbReference>
<evidence type="ECO:0000256" key="1">
    <source>
        <dbReference type="ARBA" id="ARBA00022527"/>
    </source>
</evidence>
<name>A0AAE0WNJ4_9PEZI</name>
<keyword evidence="5" id="KW-0067">ATP-binding</keyword>
<feature type="compositionally biased region" description="Basic and acidic residues" evidence="6">
    <location>
        <begin position="405"/>
        <end position="417"/>
    </location>
</feature>
<feature type="region of interest" description="Disordered" evidence="6">
    <location>
        <begin position="325"/>
        <end position="417"/>
    </location>
</feature>
<sequence length="1048" mass="115661">MAANSIELVQLAKLEAEVSTDGLTTQHIYQSPPIWGFGSVKKEVVWKRVSSIGSGGFGTVYREEAMTSEDTRDVRAVKAVRKPMLQHARAVRYDRELEAVARFSQEKVNWPNSLCPRYGLPMPENEAQQIVTQTLQALHFMHDLGYAHRDLKPQNLLVFNKAPRWHIKLADFGLSKRIVAEATSLRTSAGTPAFQAPEVLGFGSDDEDLSDDDEAQRSYTKGIDIWAVGVIAFLLLTGETPFPPSEPRVLKRYTKGKTAFPTQRLRQVSAHGCTLVQGLLAPKAGNRPSIAASLNHSWLRGNHVLKDVSTTSQLSAASGRWTIQGDTSGVVHRDTSPRQSFSTHGHATDQAREGRTITAREKKSAPEQIASEQKPRPPSGQDIAQVERALTRLQSPRNGQPLSNEPEREGSLRREGKYYDATSKISIPDIRTITTNAEHDEAVQKRVMSNGAHRIDWTTTKTSNWAPEKDVTTTKPGIVRGSGILPPVPDIDEEARAHTNPDSSERIRPFLRERKQVESLDREDSTYEVSSRTAASGVSTIAGGTEHEEASEKRVAGDSDWRKGVLAKHMVDQNQEIEYRSRPVGVRRTFDISPRMQDLGNRIRPPNGDRSPTPSSPPSVLERGHSMDDDGRKHAPRLATMAKRFYKDYRKRSCPKAQLIDSPEAGMLATVNHSHAANVSATEFSNTPAALDQQLEDESSGHLAGIVDIECYALPSQDSTSKKKVIPLLLDKAKWTHQMSSMNGRRAVFTTKSPVSDIGTESCVVDTTTGVIVWPLDDNVCHLHIAALSPDGQRLVLRDDNVLTVVEQRTGALIWSTEDLRFDDMDSPCCAYSPNGQQVLLPQASAVLFLDATNGKRIKHLRPFKGRQGREIDMCVVCSAESGRFVLGSRHGIFLVCDAKNGQVCQAVDFTATDRLSMVVCSQDGRWMTGVAGTTANVWSTSTGARLEWLAEMKSSVIRSALSPNGIQVALVRTPSKVEIRDFTTGILLRSLYLELEEKSAWSKVHLHSIAFSPCGRSVCLLVALPSGLRSRALTNESWIWDLETRAV</sequence>
<keyword evidence="9" id="KW-1185">Reference proteome</keyword>